<feature type="domain" description="N-acetyltransferase" evidence="1">
    <location>
        <begin position="8"/>
        <end position="158"/>
    </location>
</feature>
<dbReference type="InterPro" id="IPR051908">
    <property type="entry name" value="Ribosomal_N-acetyltransferase"/>
</dbReference>
<dbReference type="InterPro" id="IPR016181">
    <property type="entry name" value="Acyl_CoA_acyltransferase"/>
</dbReference>
<dbReference type="Gene3D" id="3.40.630.30">
    <property type="match status" value="1"/>
</dbReference>
<evidence type="ECO:0000313" key="2">
    <source>
        <dbReference type="EMBL" id="NYI40586.1"/>
    </source>
</evidence>
<name>A0A7Y9ZC11_9MICO</name>
<dbReference type="CDD" id="cd04301">
    <property type="entry name" value="NAT_SF"/>
    <property type="match status" value="1"/>
</dbReference>
<dbReference type="EC" id="2.3.1.267" evidence="2"/>
<dbReference type="PANTHER" id="PTHR43441">
    <property type="entry name" value="RIBOSOMAL-PROTEIN-SERINE ACETYLTRANSFERASE"/>
    <property type="match status" value="1"/>
</dbReference>
<dbReference type="PROSITE" id="PS51186">
    <property type="entry name" value="GNAT"/>
    <property type="match status" value="1"/>
</dbReference>
<proteinExistence type="predicted"/>
<organism evidence="2 3">
    <name type="scientific">Demequina lutea</name>
    <dbReference type="NCBI Taxonomy" id="431489"/>
    <lineage>
        <taxon>Bacteria</taxon>
        <taxon>Bacillati</taxon>
        <taxon>Actinomycetota</taxon>
        <taxon>Actinomycetes</taxon>
        <taxon>Micrococcales</taxon>
        <taxon>Demequinaceae</taxon>
        <taxon>Demequina</taxon>
    </lineage>
</organism>
<keyword evidence="3" id="KW-1185">Reference proteome</keyword>
<protein>
    <submittedName>
        <fullName evidence="2">Ribosomal-protein-alanine N-acetyltransferase</fullName>
        <ecNumber evidence="2">2.3.1.267</ecNumber>
    </submittedName>
</protein>
<dbReference type="GO" id="GO:0008999">
    <property type="term" value="F:protein-N-terminal-alanine acetyltransferase activity"/>
    <property type="evidence" value="ECO:0007669"/>
    <property type="project" value="UniProtKB-EC"/>
</dbReference>
<keyword evidence="2" id="KW-0012">Acyltransferase</keyword>
<sequence>MRDEAEWIALRNRNRDWLRPWEATAPPGTADAPVSFRTFIRKENSMWRARRSFPMVIEKDGRLVGRVTLGRIEWGAERGGSLGYWVSQDEAGHGIAPAAVVLMSEYAFGQGLHRIEVAIRPENSASLSVARKLDLREEGMRQSYLYIDGAWRDHRIFAATSAERRSGEWWTGVSSNVSG</sequence>
<comment type="caution">
    <text evidence="2">The sequence shown here is derived from an EMBL/GenBank/DDBJ whole genome shotgun (WGS) entry which is preliminary data.</text>
</comment>
<dbReference type="EMBL" id="JACBZO010000001">
    <property type="protein sequence ID" value="NYI40586.1"/>
    <property type="molecule type" value="Genomic_DNA"/>
</dbReference>
<dbReference type="AlphaFoldDB" id="A0A7Y9ZC11"/>
<dbReference type="GO" id="GO:0005737">
    <property type="term" value="C:cytoplasm"/>
    <property type="evidence" value="ECO:0007669"/>
    <property type="project" value="TreeGrafter"/>
</dbReference>
<dbReference type="Proteomes" id="UP000547973">
    <property type="component" value="Unassembled WGS sequence"/>
</dbReference>
<dbReference type="PANTHER" id="PTHR43441:SF10">
    <property type="entry name" value="ACETYLTRANSFERASE"/>
    <property type="match status" value="1"/>
</dbReference>
<keyword evidence="2" id="KW-0808">Transferase</keyword>
<evidence type="ECO:0000259" key="1">
    <source>
        <dbReference type="PROSITE" id="PS51186"/>
    </source>
</evidence>
<dbReference type="SUPFAM" id="SSF55729">
    <property type="entry name" value="Acyl-CoA N-acyltransferases (Nat)"/>
    <property type="match status" value="1"/>
</dbReference>
<dbReference type="Pfam" id="PF13302">
    <property type="entry name" value="Acetyltransf_3"/>
    <property type="match status" value="1"/>
</dbReference>
<dbReference type="InterPro" id="IPR000182">
    <property type="entry name" value="GNAT_dom"/>
</dbReference>
<accession>A0A7Y9ZC11</accession>
<dbReference type="GO" id="GO:1990189">
    <property type="term" value="F:protein N-terminal-serine acetyltransferase activity"/>
    <property type="evidence" value="ECO:0007669"/>
    <property type="project" value="TreeGrafter"/>
</dbReference>
<gene>
    <name evidence="2" type="ORF">BKA03_000705</name>
</gene>
<evidence type="ECO:0000313" key="3">
    <source>
        <dbReference type="Proteomes" id="UP000547973"/>
    </source>
</evidence>
<reference evidence="2 3" key="1">
    <citation type="submission" date="2020-07" db="EMBL/GenBank/DDBJ databases">
        <title>Sequencing the genomes of 1000 actinobacteria strains.</title>
        <authorList>
            <person name="Klenk H.-P."/>
        </authorList>
    </citation>
    <scope>NUCLEOTIDE SEQUENCE [LARGE SCALE GENOMIC DNA]</scope>
    <source>
        <strain evidence="2 3">DSM 19970</strain>
    </source>
</reference>